<dbReference type="Proteomes" id="UP000014570">
    <property type="component" value="Unassembled WGS sequence"/>
</dbReference>
<accession>A0AAV3JF48</accession>
<organism evidence="1 2">
    <name type="scientific">Leptospira borgpetersenii serovar Javanica str. UI 09931</name>
    <dbReference type="NCBI Taxonomy" id="1049767"/>
    <lineage>
        <taxon>Bacteria</taxon>
        <taxon>Pseudomonadati</taxon>
        <taxon>Spirochaetota</taxon>
        <taxon>Spirochaetia</taxon>
        <taxon>Leptospirales</taxon>
        <taxon>Leptospiraceae</taxon>
        <taxon>Leptospira</taxon>
    </lineage>
</organism>
<comment type="caution">
    <text evidence="1">The sequence shown here is derived from an EMBL/GenBank/DDBJ whole genome shotgun (WGS) entry which is preliminary data.</text>
</comment>
<sequence>MPLNLNFRIRVTRDKKERNAPFLGDFESFFFYIPPGLYEFL</sequence>
<reference evidence="1 2" key="1">
    <citation type="submission" date="2013-04" db="EMBL/GenBank/DDBJ databases">
        <authorList>
            <person name="Harkins D.M."/>
            <person name="Durkin A.S."/>
            <person name="Brinkac L.M."/>
            <person name="Haft D.H."/>
            <person name="Selengut J.D."/>
            <person name="Sanka R."/>
            <person name="DePew J."/>
            <person name="Purushe J."/>
            <person name="Chanthongthip A."/>
            <person name="Lattana O."/>
            <person name="Phetsouvanh R."/>
            <person name="Newton P.N."/>
            <person name="Vinetz J.M."/>
            <person name="Sutton G.G."/>
            <person name="Nierman W.C."/>
            <person name="Fouts D.E."/>
        </authorList>
    </citation>
    <scope>NUCLEOTIDE SEQUENCE [LARGE SCALE GENOMIC DNA]</scope>
    <source>
        <strain evidence="1 2">UI 09931</strain>
    </source>
</reference>
<dbReference type="AlphaFoldDB" id="A0AAV3JF48"/>
<evidence type="ECO:0000313" key="1">
    <source>
        <dbReference type="EMBL" id="EPG58723.1"/>
    </source>
</evidence>
<dbReference type="EMBL" id="AHNP02000004">
    <property type="protein sequence ID" value="EPG58723.1"/>
    <property type="molecule type" value="Genomic_DNA"/>
</dbReference>
<protein>
    <submittedName>
        <fullName evidence="1">Uncharacterized protein</fullName>
    </submittedName>
</protein>
<name>A0AAV3JF48_LEPBO</name>
<proteinExistence type="predicted"/>
<gene>
    <name evidence="1" type="ORF">LEP1GSC103_0279</name>
</gene>
<evidence type="ECO:0000313" key="2">
    <source>
        <dbReference type="Proteomes" id="UP000014570"/>
    </source>
</evidence>